<evidence type="ECO:0000313" key="3">
    <source>
        <dbReference type="Proteomes" id="UP000593591"/>
    </source>
</evidence>
<dbReference type="Pfam" id="PF05857">
    <property type="entry name" value="TraX"/>
    <property type="match status" value="1"/>
</dbReference>
<feature type="transmembrane region" description="Helical" evidence="1">
    <location>
        <begin position="106"/>
        <end position="124"/>
    </location>
</feature>
<dbReference type="KEGG" id="trc:DYE49_01195"/>
<keyword evidence="1" id="KW-1133">Transmembrane helix</keyword>
<reference evidence="2 3" key="1">
    <citation type="submission" date="2018-08" db="EMBL/GenBank/DDBJ databases">
        <title>The first complete genome of Treponema rectale (CHPAT), a commensal spirochete of the bovine rectum.</title>
        <authorList>
            <person name="Staton G.J."/>
            <person name="Clegg S.R."/>
            <person name="Carter S.D."/>
            <person name="Radford A.D."/>
            <person name="Darby A."/>
            <person name="Hall N."/>
            <person name="Birtles R.J."/>
            <person name="Evans N.J."/>
        </authorList>
    </citation>
    <scope>NUCLEOTIDE SEQUENCE [LARGE SCALE GENOMIC DNA]</scope>
    <source>
        <strain evidence="2 3">CHPA</strain>
    </source>
</reference>
<feature type="transmembrane region" description="Helical" evidence="1">
    <location>
        <begin position="12"/>
        <end position="33"/>
    </location>
</feature>
<feature type="transmembrane region" description="Helical" evidence="1">
    <location>
        <begin position="237"/>
        <end position="255"/>
    </location>
</feature>
<name>A0A7M1XIB6_9SPIR</name>
<feature type="transmembrane region" description="Helical" evidence="1">
    <location>
        <begin position="267"/>
        <end position="291"/>
    </location>
</feature>
<feature type="transmembrane region" description="Helical" evidence="1">
    <location>
        <begin position="75"/>
        <end position="99"/>
    </location>
</feature>
<dbReference type="AlphaFoldDB" id="A0A7M1XIB6"/>
<evidence type="ECO:0000256" key="1">
    <source>
        <dbReference type="SAM" id="Phobius"/>
    </source>
</evidence>
<proteinExistence type="predicted"/>
<evidence type="ECO:0000313" key="2">
    <source>
        <dbReference type="EMBL" id="QOS39143.1"/>
    </source>
</evidence>
<evidence type="ECO:0008006" key="4">
    <source>
        <dbReference type="Google" id="ProtNLM"/>
    </source>
</evidence>
<dbReference type="Proteomes" id="UP000593591">
    <property type="component" value="Chromosome"/>
</dbReference>
<feature type="transmembrane region" description="Helical" evidence="1">
    <location>
        <begin position="45"/>
        <end position="63"/>
    </location>
</feature>
<keyword evidence="1" id="KW-0472">Membrane</keyword>
<gene>
    <name evidence="2" type="ORF">DYE49_01195</name>
</gene>
<sequence length="292" mass="33286">MEEKNHSLGLSGFSLKVIAAILMTLDHFALLFIARGSGDIPTSYYLLRAIGKMAFPLFAFMAVEGVYHSKNIPLYLIRLGFAVLLLDGFGFAFGAINGLTVANNPLIGNAFMDMFMGVLMLTLLKRKDHYSIFAILPFAYEILSDYDTLTSWGTIFKSDWGSFSIILFLMFFLAREITDIYLKNKAVREGLQEDTYLLEDTYKYYKVSEAIALVITELVFYFIYRINYTAFILPSEFVPIGTFSTLAFLFLLLYNGRRGPHNKVIQYSFYLYYPLHLMILGIISMFCGVLSM</sequence>
<dbReference type="InterPro" id="IPR008875">
    <property type="entry name" value="TraX"/>
</dbReference>
<keyword evidence="1" id="KW-0812">Transmembrane</keyword>
<protein>
    <recommendedName>
        <fullName evidence="4">TraX protein</fullName>
    </recommendedName>
</protein>
<dbReference type="EMBL" id="CP031517">
    <property type="protein sequence ID" value="QOS39143.1"/>
    <property type="molecule type" value="Genomic_DNA"/>
</dbReference>
<accession>A0A7M1XIB6</accession>
<organism evidence="2 3">
    <name type="scientific">Treponema rectale</name>
    <dbReference type="NCBI Taxonomy" id="744512"/>
    <lineage>
        <taxon>Bacteria</taxon>
        <taxon>Pseudomonadati</taxon>
        <taxon>Spirochaetota</taxon>
        <taxon>Spirochaetia</taxon>
        <taxon>Spirochaetales</taxon>
        <taxon>Treponemataceae</taxon>
        <taxon>Treponema</taxon>
    </lineage>
</organism>
<feature type="transmembrane region" description="Helical" evidence="1">
    <location>
        <begin position="210"/>
        <end position="231"/>
    </location>
</feature>